<dbReference type="EMBL" id="BAAAYG010000001">
    <property type="protein sequence ID" value="GAA3278281.1"/>
    <property type="molecule type" value="Genomic_DNA"/>
</dbReference>
<proteinExistence type="predicted"/>
<organism evidence="1 2">
    <name type="scientific">Nesterenkonia halobia</name>
    <dbReference type="NCBI Taxonomy" id="37922"/>
    <lineage>
        <taxon>Bacteria</taxon>
        <taxon>Bacillati</taxon>
        <taxon>Actinomycetota</taxon>
        <taxon>Actinomycetes</taxon>
        <taxon>Micrococcales</taxon>
        <taxon>Micrococcaceae</taxon>
        <taxon>Nesterenkonia</taxon>
    </lineage>
</organism>
<protein>
    <recommendedName>
        <fullName evidence="3">Phosphoribosyltransferase domain-containing protein</fullName>
    </recommendedName>
</protein>
<gene>
    <name evidence="1" type="ORF">GCM10020260_00210</name>
</gene>
<dbReference type="Gene3D" id="3.40.50.2020">
    <property type="match status" value="1"/>
</dbReference>
<dbReference type="SUPFAM" id="SSF53271">
    <property type="entry name" value="PRTase-like"/>
    <property type="match status" value="1"/>
</dbReference>
<evidence type="ECO:0008006" key="3">
    <source>
        <dbReference type="Google" id="ProtNLM"/>
    </source>
</evidence>
<keyword evidence="2" id="KW-1185">Reference proteome</keyword>
<dbReference type="InterPro" id="IPR029057">
    <property type="entry name" value="PRTase-like"/>
</dbReference>
<dbReference type="Proteomes" id="UP001501736">
    <property type="component" value="Unassembled WGS sequence"/>
</dbReference>
<dbReference type="InterPro" id="IPR000836">
    <property type="entry name" value="PRTase_dom"/>
</dbReference>
<accession>A0ABP6R757</accession>
<name>A0ABP6R757_9MICC</name>
<dbReference type="CDD" id="cd06223">
    <property type="entry name" value="PRTases_typeI"/>
    <property type="match status" value="1"/>
</dbReference>
<comment type="caution">
    <text evidence="1">The sequence shown here is derived from an EMBL/GenBank/DDBJ whole genome shotgun (WGS) entry which is preliminary data.</text>
</comment>
<reference evidence="2" key="1">
    <citation type="journal article" date="2019" name="Int. J. Syst. Evol. Microbiol.">
        <title>The Global Catalogue of Microorganisms (GCM) 10K type strain sequencing project: providing services to taxonomists for standard genome sequencing and annotation.</title>
        <authorList>
            <consortium name="The Broad Institute Genomics Platform"/>
            <consortium name="The Broad Institute Genome Sequencing Center for Infectious Disease"/>
            <person name="Wu L."/>
            <person name="Ma J."/>
        </authorList>
    </citation>
    <scope>NUCLEOTIDE SEQUENCE [LARGE SCALE GENOMIC DNA]</scope>
    <source>
        <strain evidence="2">JCM 11483</strain>
    </source>
</reference>
<sequence>MVPIEAEDQDYLRQIAHLVHNAGRDADEAHGQTSPSLPVAEDLCHRCTAPKKPTYPTCYACGHAYNQATQWLRADSEIFLMFAIAGEQSGKIAHSYKGNEGHPQSAGSLDRMKLLAYFFVKYHSACLGKHLGQGITSVCTVPSGKGRSSHPLETDILQYFTPPLEHVGVRRTSDPHHASSRDKGISPDRYAVDADVSGRHALIVEDTWVSGTQVRSVAAALKKAGASNVSVLCLARFLNPSYSETCTWLERTRDFLPPYDPAFCPVTRSMSCP</sequence>
<evidence type="ECO:0000313" key="1">
    <source>
        <dbReference type="EMBL" id="GAA3278281.1"/>
    </source>
</evidence>
<evidence type="ECO:0000313" key="2">
    <source>
        <dbReference type="Proteomes" id="UP001501736"/>
    </source>
</evidence>